<dbReference type="Pfam" id="PF02391">
    <property type="entry name" value="MoaE"/>
    <property type="match status" value="1"/>
</dbReference>
<dbReference type="EMBL" id="BSUL01000001">
    <property type="protein sequence ID" value="GMA28604.1"/>
    <property type="molecule type" value="Genomic_DNA"/>
</dbReference>
<gene>
    <name evidence="1" type="primary">moaE</name>
    <name evidence="1" type="ORF">GCM10025874_18570</name>
</gene>
<accession>A0AA37X9H9</accession>
<dbReference type="GO" id="GO:0006777">
    <property type="term" value="P:Mo-molybdopterin cofactor biosynthetic process"/>
    <property type="evidence" value="ECO:0007669"/>
    <property type="project" value="InterPro"/>
</dbReference>
<evidence type="ECO:0000313" key="1">
    <source>
        <dbReference type="EMBL" id="GMA28604.1"/>
    </source>
</evidence>
<sequence length="142" mass="14531">MTEPRVRLATVGAHPLSLAEVEALVADDAHGATVSFAGIVRDHDGGRGVTALGYTAHPSAQDVLGEVAAEIAAAHPLVIIAVAHRIGPLVVGDVALAAAVSSAHRAEAFAACGALVDLVKERTPIWKEQTFDDGATEWVGSL</sequence>
<dbReference type="InterPro" id="IPR003448">
    <property type="entry name" value="Mopterin_biosynth_MoaE"/>
</dbReference>
<organism evidence="1 2">
    <name type="scientific">Arenivirga flava</name>
    <dbReference type="NCBI Taxonomy" id="1930060"/>
    <lineage>
        <taxon>Bacteria</taxon>
        <taxon>Bacillati</taxon>
        <taxon>Actinomycetota</taxon>
        <taxon>Actinomycetes</taxon>
        <taxon>Micrococcales</taxon>
        <taxon>Microbacteriaceae</taxon>
        <taxon>Arenivirga</taxon>
    </lineage>
</organism>
<keyword evidence="2" id="KW-1185">Reference proteome</keyword>
<dbReference type="Gene3D" id="3.90.1170.40">
    <property type="entry name" value="Molybdopterin biosynthesis MoaE subunit"/>
    <property type="match status" value="1"/>
</dbReference>
<dbReference type="SUPFAM" id="SSF54690">
    <property type="entry name" value="Molybdopterin synthase subunit MoaE"/>
    <property type="match status" value="1"/>
</dbReference>
<comment type="caution">
    <text evidence="1">The sequence shown here is derived from an EMBL/GenBank/DDBJ whole genome shotgun (WGS) entry which is preliminary data.</text>
</comment>
<dbReference type="RefSeq" id="WP_284231920.1">
    <property type="nucleotide sequence ID" value="NZ_BSUL01000001.1"/>
</dbReference>
<dbReference type="PANTHER" id="PTHR23404">
    <property type="entry name" value="MOLYBDOPTERIN SYNTHASE RELATED"/>
    <property type="match status" value="1"/>
</dbReference>
<name>A0AA37X9H9_9MICO</name>
<dbReference type="InterPro" id="IPR036563">
    <property type="entry name" value="MoaE_sf"/>
</dbReference>
<proteinExistence type="predicted"/>
<protein>
    <submittedName>
        <fullName evidence="1">Molybdenum cofactor biosynthesis protein MoaE</fullName>
    </submittedName>
</protein>
<dbReference type="CDD" id="cd00756">
    <property type="entry name" value="MoaE"/>
    <property type="match status" value="1"/>
</dbReference>
<dbReference type="Proteomes" id="UP001157160">
    <property type="component" value="Unassembled WGS sequence"/>
</dbReference>
<evidence type="ECO:0000313" key="2">
    <source>
        <dbReference type="Proteomes" id="UP001157160"/>
    </source>
</evidence>
<dbReference type="AlphaFoldDB" id="A0AA37X9H9"/>
<reference evidence="1 2" key="1">
    <citation type="journal article" date="2014" name="Int. J. Syst. Evol. Microbiol.">
        <title>Complete genome sequence of Corynebacterium casei LMG S-19264T (=DSM 44701T), isolated from a smear-ripened cheese.</title>
        <authorList>
            <consortium name="US DOE Joint Genome Institute (JGI-PGF)"/>
            <person name="Walter F."/>
            <person name="Albersmeier A."/>
            <person name="Kalinowski J."/>
            <person name="Ruckert C."/>
        </authorList>
    </citation>
    <scope>NUCLEOTIDE SEQUENCE [LARGE SCALE GENOMIC DNA]</scope>
    <source>
        <strain evidence="1 2">NBRC 112289</strain>
    </source>
</reference>